<proteinExistence type="predicted"/>
<keyword evidence="4" id="KW-1185">Reference proteome</keyword>
<evidence type="ECO:0000259" key="2">
    <source>
        <dbReference type="Pfam" id="PF05713"/>
    </source>
</evidence>
<evidence type="ECO:0000313" key="4">
    <source>
        <dbReference type="Proteomes" id="UP000558997"/>
    </source>
</evidence>
<dbReference type="Proteomes" id="UP000558997">
    <property type="component" value="Unassembled WGS sequence"/>
</dbReference>
<dbReference type="AlphaFoldDB" id="A0A841E0J9"/>
<sequence>MGEDVVPKRGGGQRRRRANVPGGRSTVRVDVKLSPEEAAVLRARAAEQQVSLPRLLVESTLAASGETPTQRRDAMAKLFALQRTLGGIANNVNQLAKHANTDGRFPDQAFELGVRVVEIFDRIDQVLDEIAVVQAPALPAATPATMEA</sequence>
<gene>
    <name evidence="3" type="ORF">HDA44_007384</name>
</gene>
<evidence type="ECO:0000313" key="3">
    <source>
        <dbReference type="EMBL" id="MBB5983969.1"/>
    </source>
</evidence>
<evidence type="ECO:0000256" key="1">
    <source>
        <dbReference type="SAM" id="MobiDB-lite"/>
    </source>
</evidence>
<comment type="caution">
    <text evidence="3">The sequence shown here is derived from an EMBL/GenBank/DDBJ whole genome shotgun (WGS) entry which is preliminary data.</text>
</comment>
<dbReference type="RefSeq" id="WP_184844969.1">
    <property type="nucleotide sequence ID" value="NZ_JACHNF010000002.1"/>
</dbReference>
<reference evidence="3 4" key="1">
    <citation type="submission" date="2020-08" db="EMBL/GenBank/DDBJ databases">
        <title>Sequencing the genomes of 1000 actinobacteria strains.</title>
        <authorList>
            <person name="Klenk H.-P."/>
        </authorList>
    </citation>
    <scope>NUCLEOTIDE SEQUENCE [LARGE SCALE GENOMIC DNA]</scope>
    <source>
        <strain evidence="3 4">DSM 17294</strain>
    </source>
</reference>
<protein>
    <recommendedName>
        <fullName evidence="2">Bacterial mobilisation domain-containing protein</fullName>
    </recommendedName>
</protein>
<dbReference type="InterPro" id="IPR008687">
    <property type="entry name" value="MobC"/>
</dbReference>
<feature type="domain" description="Bacterial mobilisation" evidence="2">
    <location>
        <begin position="84"/>
        <end position="126"/>
    </location>
</feature>
<dbReference type="EMBL" id="JACHNF010000002">
    <property type="protein sequence ID" value="MBB5983969.1"/>
    <property type="molecule type" value="Genomic_DNA"/>
</dbReference>
<feature type="non-terminal residue" evidence="3">
    <location>
        <position position="148"/>
    </location>
</feature>
<organism evidence="3 4">
    <name type="scientific">Kribbella solani</name>
    <dbReference type="NCBI Taxonomy" id="236067"/>
    <lineage>
        <taxon>Bacteria</taxon>
        <taxon>Bacillati</taxon>
        <taxon>Actinomycetota</taxon>
        <taxon>Actinomycetes</taxon>
        <taxon>Propionibacteriales</taxon>
        <taxon>Kribbellaceae</taxon>
        <taxon>Kribbella</taxon>
    </lineage>
</organism>
<dbReference type="Pfam" id="PF05713">
    <property type="entry name" value="MobC"/>
    <property type="match status" value="1"/>
</dbReference>
<name>A0A841E0J9_9ACTN</name>
<feature type="region of interest" description="Disordered" evidence="1">
    <location>
        <begin position="1"/>
        <end position="25"/>
    </location>
</feature>
<accession>A0A841E0J9</accession>